<dbReference type="InterPro" id="IPR015943">
    <property type="entry name" value="WD40/YVTN_repeat-like_dom_sf"/>
</dbReference>
<feature type="non-terminal residue" evidence="4">
    <location>
        <position position="1"/>
    </location>
</feature>
<dbReference type="HOGENOM" id="CLU_1870306_0_0_1"/>
<dbReference type="PhylomeDB" id="A7T2C5"/>
<sequence length="137" mass="15148">DNLASGSRDKSVKVWNFETGKCRRTFRHRHVVQTVSVSDALVISGCEGGKVKVWDIESATLQKSLDGHHGAITCVKFDAYHVITGSTDCYAMAWSVIGSHKKCLQAFRHPKEVLCLEFLYCRVITGSADGKVSLLTF</sequence>
<keyword evidence="2" id="KW-0677">Repeat</keyword>
<dbReference type="PROSITE" id="PS00678">
    <property type="entry name" value="WD_REPEATS_1"/>
    <property type="match status" value="1"/>
</dbReference>
<dbReference type="InterPro" id="IPR036322">
    <property type="entry name" value="WD40_repeat_dom_sf"/>
</dbReference>
<dbReference type="InterPro" id="IPR051075">
    <property type="entry name" value="SCF_subunit_WD-repeat"/>
</dbReference>
<dbReference type="PROSITE" id="PS50082">
    <property type="entry name" value="WD_REPEATS_2"/>
    <property type="match status" value="2"/>
</dbReference>
<keyword evidence="5" id="KW-1185">Reference proteome</keyword>
<dbReference type="STRING" id="45351.A7T2C5"/>
<dbReference type="PRINTS" id="PR00320">
    <property type="entry name" value="GPROTEINBRPT"/>
</dbReference>
<dbReference type="SUPFAM" id="SSF50978">
    <property type="entry name" value="WD40 repeat-like"/>
    <property type="match status" value="1"/>
</dbReference>
<evidence type="ECO:0000313" key="5">
    <source>
        <dbReference type="Proteomes" id="UP000001593"/>
    </source>
</evidence>
<name>A7T2C5_NEMVE</name>
<keyword evidence="1 3" id="KW-0853">WD repeat</keyword>
<proteinExistence type="predicted"/>
<dbReference type="Pfam" id="PF00400">
    <property type="entry name" value="WD40"/>
    <property type="match status" value="3"/>
</dbReference>
<dbReference type="OMA" id="MAWSVIG"/>
<dbReference type="PANTHER" id="PTHR19872">
    <property type="entry name" value="UBIQUITIN LIGASE SPECIFICITY FACTOR/HREP PROTEIN"/>
    <property type="match status" value="1"/>
</dbReference>
<organism evidence="4 5">
    <name type="scientific">Nematostella vectensis</name>
    <name type="common">Starlet sea anemone</name>
    <dbReference type="NCBI Taxonomy" id="45351"/>
    <lineage>
        <taxon>Eukaryota</taxon>
        <taxon>Metazoa</taxon>
        <taxon>Cnidaria</taxon>
        <taxon>Anthozoa</taxon>
        <taxon>Hexacorallia</taxon>
        <taxon>Actiniaria</taxon>
        <taxon>Edwardsiidae</taxon>
        <taxon>Nematostella</taxon>
    </lineage>
</organism>
<protein>
    <submittedName>
        <fullName evidence="4">Uncharacterized protein</fullName>
    </submittedName>
</protein>
<feature type="non-terminal residue" evidence="4">
    <location>
        <position position="137"/>
    </location>
</feature>
<dbReference type="AlphaFoldDB" id="A7T2C5"/>
<dbReference type="InterPro" id="IPR020472">
    <property type="entry name" value="WD40_PAC1"/>
</dbReference>
<reference evidence="4 5" key="1">
    <citation type="journal article" date="2007" name="Science">
        <title>Sea anemone genome reveals ancestral eumetazoan gene repertoire and genomic organization.</title>
        <authorList>
            <person name="Putnam N.H."/>
            <person name="Srivastava M."/>
            <person name="Hellsten U."/>
            <person name="Dirks B."/>
            <person name="Chapman J."/>
            <person name="Salamov A."/>
            <person name="Terry A."/>
            <person name="Shapiro H."/>
            <person name="Lindquist E."/>
            <person name="Kapitonov V.V."/>
            <person name="Jurka J."/>
            <person name="Genikhovich G."/>
            <person name="Grigoriev I.V."/>
            <person name="Lucas S.M."/>
            <person name="Steele R.E."/>
            <person name="Finnerty J.R."/>
            <person name="Technau U."/>
            <person name="Martindale M.Q."/>
            <person name="Rokhsar D.S."/>
        </authorList>
    </citation>
    <scope>NUCLEOTIDE SEQUENCE [LARGE SCALE GENOMIC DNA]</scope>
    <source>
        <strain evidence="5">CH2 X CH6</strain>
    </source>
</reference>
<feature type="repeat" description="WD" evidence="3">
    <location>
        <begin position="25"/>
        <end position="64"/>
    </location>
</feature>
<dbReference type="SMART" id="SM00320">
    <property type="entry name" value="WD40"/>
    <property type="match status" value="3"/>
</dbReference>
<dbReference type="InterPro" id="IPR001680">
    <property type="entry name" value="WD40_rpt"/>
</dbReference>
<gene>
    <name evidence="4" type="ORF">NEMVEDRAFT_v1g3065</name>
</gene>
<evidence type="ECO:0000256" key="3">
    <source>
        <dbReference type="PROSITE-ProRule" id="PRU00221"/>
    </source>
</evidence>
<dbReference type="Gene3D" id="2.130.10.10">
    <property type="entry name" value="YVTN repeat-like/Quinoprotein amine dehydrogenase"/>
    <property type="match status" value="1"/>
</dbReference>
<evidence type="ECO:0000313" key="4">
    <source>
        <dbReference type="EMBL" id="EDO29886.1"/>
    </source>
</evidence>
<dbReference type="EMBL" id="DS470232">
    <property type="protein sequence ID" value="EDO29886.1"/>
    <property type="molecule type" value="Genomic_DNA"/>
</dbReference>
<dbReference type="InParanoid" id="A7T2C5"/>
<dbReference type="PANTHER" id="PTHR19872:SF7">
    <property type="entry name" value="F-BOX AND WD REPEAT DOMAIN CONTAINING PROTEIN 10B-RELATED"/>
    <property type="match status" value="1"/>
</dbReference>
<dbReference type="PROSITE" id="PS50294">
    <property type="entry name" value="WD_REPEATS_REGION"/>
    <property type="match status" value="1"/>
</dbReference>
<dbReference type="KEGG" id="nve:5500553"/>
<dbReference type="eggNOG" id="KOG0274">
    <property type="taxonomic scope" value="Eukaryota"/>
</dbReference>
<evidence type="ECO:0000256" key="2">
    <source>
        <dbReference type="ARBA" id="ARBA00022737"/>
    </source>
</evidence>
<feature type="repeat" description="WD" evidence="3">
    <location>
        <begin position="1"/>
        <end position="25"/>
    </location>
</feature>
<evidence type="ECO:0000256" key="1">
    <source>
        <dbReference type="ARBA" id="ARBA00022574"/>
    </source>
</evidence>
<dbReference type="InterPro" id="IPR019775">
    <property type="entry name" value="WD40_repeat_CS"/>
</dbReference>
<dbReference type="Proteomes" id="UP000001593">
    <property type="component" value="Unassembled WGS sequence"/>
</dbReference>
<accession>A7T2C5</accession>